<evidence type="ECO:0000313" key="9">
    <source>
        <dbReference type="EMBL" id="XDQ75697.1"/>
    </source>
</evidence>
<feature type="active site" description="Proton donor/acceptor" evidence="6">
    <location>
        <position position="139"/>
    </location>
</feature>
<evidence type="ECO:0000256" key="3">
    <source>
        <dbReference type="ARBA" id="ARBA00022960"/>
    </source>
</evidence>
<dbReference type="InterPro" id="IPR005490">
    <property type="entry name" value="LD_TPept_cat_dom"/>
</dbReference>
<keyword evidence="4 6" id="KW-0573">Peptidoglycan synthesis</keyword>
<dbReference type="GO" id="GO:0008360">
    <property type="term" value="P:regulation of cell shape"/>
    <property type="evidence" value="ECO:0007669"/>
    <property type="project" value="UniProtKB-UniRule"/>
</dbReference>
<gene>
    <name evidence="9" type="ORF">AB5J54_36565</name>
</gene>
<keyword evidence="7" id="KW-0732">Signal</keyword>
<dbReference type="GO" id="GO:0071555">
    <property type="term" value="P:cell wall organization"/>
    <property type="evidence" value="ECO:0007669"/>
    <property type="project" value="UniProtKB-UniRule"/>
</dbReference>
<proteinExistence type="predicted"/>
<evidence type="ECO:0000259" key="8">
    <source>
        <dbReference type="PROSITE" id="PS52029"/>
    </source>
</evidence>
<dbReference type="EMBL" id="CP163444">
    <property type="protein sequence ID" value="XDQ75697.1"/>
    <property type="molecule type" value="Genomic_DNA"/>
</dbReference>
<dbReference type="AlphaFoldDB" id="A0AB39T9Z4"/>
<dbReference type="SUPFAM" id="SSF141523">
    <property type="entry name" value="L,D-transpeptidase catalytic domain-like"/>
    <property type="match status" value="1"/>
</dbReference>
<evidence type="ECO:0000256" key="6">
    <source>
        <dbReference type="PROSITE-ProRule" id="PRU01373"/>
    </source>
</evidence>
<dbReference type="Pfam" id="PF03734">
    <property type="entry name" value="YkuD"/>
    <property type="match status" value="1"/>
</dbReference>
<feature type="domain" description="L,D-TPase catalytic" evidence="8">
    <location>
        <begin position="58"/>
        <end position="188"/>
    </location>
</feature>
<protein>
    <submittedName>
        <fullName evidence="9">L,D-transpeptidase</fullName>
        <ecNumber evidence="9">2.-.-.-</ecNumber>
    </submittedName>
</protein>
<keyword evidence="2 9" id="KW-0808">Transferase</keyword>
<keyword evidence="5 6" id="KW-0961">Cell wall biogenesis/degradation</keyword>
<dbReference type="Gene3D" id="2.40.440.10">
    <property type="entry name" value="L,D-transpeptidase catalytic domain-like"/>
    <property type="match status" value="1"/>
</dbReference>
<dbReference type="GO" id="GO:0009252">
    <property type="term" value="P:peptidoglycan biosynthetic process"/>
    <property type="evidence" value="ECO:0007669"/>
    <property type="project" value="UniProtKB-KW"/>
</dbReference>
<dbReference type="EC" id="2.-.-.-" evidence="9"/>
<evidence type="ECO:0000256" key="1">
    <source>
        <dbReference type="ARBA" id="ARBA00004752"/>
    </source>
</evidence>
<evidence type="ECO:0000256" key="2">
    <source>
        <dbReference type="ARBA" id="ARBA00022679"/>
    </source>
</evidence>
<name>A0AB39T9Z4_9ACTN</name>
<comment type="pathway">
    <text evidence="1 6">Cell wall biogenesis; peptidoglycan biosynthesis.</text>
</comment>
<feature type="signal peptide" evidence="7">
    <location>
        <begin position="1"/>
        <end position="30"/>
    </location>
</feature>
<evidence type="ECO:0000256" key="7">
    <source>
        <dbReference type="SAM" id="SignalP"/>
    </source>
</evidence>
<dbReference type="RefSeq" id="WP_369148226.1">
    <property type="nucleotide sequence ID" value="NZ_CP163444.1"/>
</dbReference>
<feature type="chain" id="PRO_5044210814" evidence="7">
    <location>
        <begin position="31"/>
        <end position="189"/>
    </location>
</feature>
<evidence type="ECO:0000256" key="5">
    <source>
        <dbReference type="ARBA" id="ARBA00023316"/>
    </source>
</evidence>
<reference evidence="9" key="1">
    <citation type="submission" date="2024-07" db="EMBL/GenBank/DDBJ databases">
        <authorList>
            <person name="Yu S.T."/>
        </authorList>
    </citation>
    <scope>NUCLEOTIDE SEQUENCE</scope>
    <source>
        <strain evidence="9">R44</strain>
    </source>
</reference>
<organism evidence="9">
    <name type="scientific">Streptomyces sp. R44</name>
    <dbReference type="NCBI Taxonomy" id="3238633"/>
    <lineage>
        <taxon>Bacteria</taxon>
        <taxon>Bacillati</taxon>
        <taxon>Actinomycetota</taxon>
        <taxon>Actinomycetes</taxon>
        <taxon>Kitasatosporales</taxon>
        <taxon>Streptomycetaceae</taxon>
        <taxon>Streptomyces</taxon>
    </lineage>
</organism>
<feature type="active site" description="Nucleophile" evidence="6">
    <location>
        <position position="161"/>
    </location>
</feature>
<dbReference type="InterPro" id="IPR038063">
    <property type="entry name" value="Transpep_catalytic_dom"/>
</dbReference>
<sequence length="189" mass="20254">MLRSRTRALALASTVLALALAAPAGTAANAAPTAPQARAAGGRVTLVFDKNPKNPTYSKLTAYLGKRVLGQWRAGSGTTTNPCQVGKGRSGGWLPNGTYAIPFRTKTHNGKAIKGYAIRLADKKCKGDRGANRDELFIHSRMTVNGASQWRGDRDYKSLGCVKLRPDHIKALFKTLDTYGEAKTLKVVA</sequence>
<dbReference type="GO" id="GO:0016740">
    <property type="term" value="F:transferase activity"/>
    <property type="evidence" value="ECO:0007669"/>
    <property type="project" value="UniProtKB-KW"/>
</dbReference>
<evidence type="ECO:0000256" key="4">
    <source>
        <dbReference type="ARBA" id="ARBA00022984"/>
    </source>
</evidence>
<keyword evidence="3 6" id="KW-0133">Cell shape</keyword>
<dbReference type="CDD" id="cd16913">
    <property type="entry name" value="YkuD_like"/>
    <property type="match status" value="1"/>
</dbReference>
<accession>A0AB39T9Z4</accession>
<dbReference type="PROSITE" id="PS52029">
    <property type="entry name" value="LD_TPASE"/>
    <property type="match status" value="1"/>
</dbReference>